<keyword evidence="3" id="KW-0067">ATP-binding</keyword>
<dbReference type="FunFam" id="2.60.34.10:FF:000002">
    <property type="entry name" value="Heat shock 70 kDa"/>
    <property type="match status" value="1"/>
</dbReference>
<dbReference type="Gene3D" id="2.60.34.10">
    <property type="entry name" value="Substrate Binding Domain Of DNAk, Chain A, domain 1"/>
    <property type="match status" value="1"/>
</dbReference>
<dbReference type="Proteomes" id="UP001201812">
    <property type="component" value="Unassembled WGS sequence"/>
</dbReference>
<keyword evidence="5" id="KW-1185">Reference proteome</keyword>
<dbReference type="EMBL" id="JAKKPZ010000002">
    <property type="protein sequence ID" value="KAI1726410.1"/>
    <property type="molecule type" value="Genomic_DNA"/>
</dbReference>
<name>A0AAD4NE17_9BILA</name>
<evidence type="ECO:0000313" key="4">
    <source>
        <dbReference type="EMBL" id="KAI1726410.1"/>
    </source>
</evidence>
<accession>A0AAD4NE17</accession>
<organism evidence="4 5">
    <name type="scientific">Ditylenchus destructor</name>
    <dbReference type="NCBI Taxonomy" id="166010"/>
    <lineage>
        <taxon>Eukaryota</taxon>
        <taxon>Metazoa</taxon>
        <taxon>Ecdysozoa</taxon>
        <taxon>Nematoda</taxon>
        <taxon>Chromadorea</taxon>
        <taxon>Rhabditida</taxon>
        <taxon>Tylenchina</taxon>
        <taxon>Tylenchomorpha</taxon>
        <taxon>Sphaerularioidea</taxon>
        <taxon>Anguinidae</taxon>
        <taxon>Anguininae</taxon>
        <taxon>Ditylenchus</taxon>
    </lineage>
</organism>
<dbReference type="PANTHER" id="PTHR19375">
    <property type="entry name" value="HEAT SHOCK PROTEIN 70KDA"/>
    <property type="match status" value="1"/>
</dbReference>
<comment type="similarity">
    <text evidence="1">Belongs to the heat shock protein 70 family.</text>
</comment>
<dbReference type="SUPFAM" id="SSF100934">
    <property type="entry name" value="Heat shock protein 70kD (HSP70), C-terminal subdomain"/>
    <property type="match status" value="1"/>
</dbReference>
<gene>
    <name evidence="4" type="ORF">DdX_03130</name>
</gene>
<dbReference type="AlphaFoldDB" id="A0AAD4NE17"/>
<dbReference type="Pfam" id="PF00012">
    <property type="entry name" value="HSP70"/>
    <property type="match status" value="1"/>
</dbReference>
<dbReference type="GO" id="GO:0005524">
    <property type="term" value="F:ATP binding"/>
    <property type="evidence" value="ECO:0007669"/>
    <property type="project" value="UniProtKB-KW"/>
</dbReference>
<evidence type="ECO:0000256" key="3">
    <source>
        <dbReference type="ARBA" id="ARBA00022840"/>
    </source>
</evidence>
<dbReference type="InterPro" id="IPR013126">
    <property type="entry name" value="Hsp_70_fam"/>
</dbReference>
<evidence type="ECO:0000256" key="1">
    <source>
        <dbReference type="ARBA" id="ARBA00007381"/>
    </source>
</evidence>
<dbReference type="SUPFAM" id="SSF100920">
    <property type="entry name" value="Heat shock protein 70kD (HSP70), peptide-binding domain"/>
    <property type="match status" value="1"/>
</dbReference>
<dbReference type="InterPro" id="IPR029047">
    <property type="entry name" value="HSP70_peptide-bd_sf"/>
</dbReference>
<reference evidence="4" key="1">
    <citation type="submission" date="2022-01" db="EMBL/GenBank/DDBJ databases">
        <title>Genome Sequence Resource for Two Populations of Ditylenchus destructor, the Migratory Endoparasitic Phytonematode.</title>
        <authorList>
            <person name="Zhang H."/>
            <person name="Lin R."/>
            <person name="Xie B."/>
        </authorList>
    </citation>
    <scope>NUCLEOTIDE SEQUENCE</scope>
    <source>
        <strain evidence="4">BazhouSP</strain>
    </source>
</reference>
<dbReference type="InterPro" id="IPR029048">
    <property type="entry name" value="HSP70_C_sf"/>
</dbReference>
<keyword evidence="2" id="KW-0547">Nucleotide-binding</keyword>
<evidence type="ECO:0000313" key="5">
    <source>
        <dbReference type="Proteomes" id="UP001201812"/>
    </source>
</evidence>
<sequence length="260" mass="28006">MNAAPLSLGIETAGGVMTSLIQQNTKIPTKKSHTFTTYSDNQTGVLIQVYGGESAMTKDNSLLEKFELNGIPPAPRGVPQIEVTFDIDANGFLNVSAQDMTTGKQENITIAMEFAHFSKDEIEPMVQKAEQSKGKDEAQRELVSVCFEGVAFLDSATAKINLESYCINMKQTVEDEKLKDKISEDDKKKITEKCSETLAWLDANQTVEKDEFEHHQKELKGVCKPIITKLYQTAGGAPGGMLGGALGGPGGATGGGPTIE</sequence>
<protein>
    <submittedName>
        <fullName evidence="4">Hsp70 protein domain-containing protein</fullName>
    </submittedName>
</protein>
<dbReference type="FunFam" id="1.20.1270.10:FF:000003">
    <property type="entry name" value="heat shock cognate 71 kDa protein-like"/>
    <property type="match status" value="1"/>
</dbReference>
<dbReference type="GO" id="GO:0140662">
    <property type="term" value="F:ATP-dependent protein folding chaperone"/>
    <property type="evidence" value="ECO:0007669"/>
    <property type="project" value="InterPro"/>
</dbReference>
<dbReference type="Gene3D" id="1.20.1270.10">
    <property type="match status" value="1"/>
</dbReference>
<comment type="caution">
    <text evidence="4">The sequence shown here is derived from an EMBL/GenBank/DDBJ whole genome shotgun (WGS) entry which is preliminary data.</text>
</comment>
<proteinExistence type="inferred from homology"/>
<evidence type="ECO:0000256" key="2">
    <source>
        <dbReference type="ARBA" id="ARBA00022741"/>
    </source>
</evidence>